<accession>A0A4R4VU91</accession>
<name>A0A4R4VU91_9PSEU</name>
<sequence length="505" mass="55085">MSVTTADPSSSRAIFSHLLPALGQTIGFRALTGWQERENRRLPGRIETATASGGADMSGALSGSRPNIVLLVLDDLGYGDLSRYGSPVGTPRMDAVGGAGMTFRQAYAGAPICTPSRTALLTGRYAQRVGLPQVLWPEEDRGLPEFEHTVAEALRAAGYATGVFGKWHLGDPRLTGNPWDARPRFLPSAHGFDHFCGIPYSNDQGWGDQQWLPLYRGDAVAVDDVNTEQGQERLAGEYTDAAIAFIRRSVARQRPFFAYVPHSSVHQPFHVPEETGGADGRYPDVLREADRQVGRLLDELRALELVESTLVIVTSDNGPWFEGSTGGLRGRKTDAFEGGLRVPFMVSWPGRVPVAENRYPISFVDVLPTLIDLAGAPPPPADRPIDGISIAPALAGEPMPRGRTLYFYGDLEEGPTGEVVPEAVWTVAAARQDRWKLLWPATVWPELGREMLVDLETDPAESTDVGAAHPLIRDSLAQRARIFNDEILRNRAAAIERTRRHQGSG</sequence>
<evidence type="ECO:0000259" key="5">
    <source>
        <dbReference type="Pfam" id="PF00884"/>
    </source>
</evidence>
<dbReference type="Proteomes" id="UP000295674">
    <property type="component" value="Unassembled WGS sequence"/>
</dbReference>
<dbReference type="PANTHER" id="PTHR42693">
    <property type="entry name" value="ARYLSULFATASE FAMILY MEMBER"/>
    <property type="match status" value="1"/>
</dbReference>
<dbReference type="PANTHER" id="PTHR42693:SF33">
    <property type="entry name" value="ARYLSULFATASE"/>
    <property type="match status" value="1"/>
</dbReference>
<dbReference type="Gene3D" id="3.30.1120.10">
    <property type="match status" value="1"/>
</dbReference>
<reference evidence="6 7" key="1">
    <citation type="submission" date="2019-03" db="EMBL/GenBank/DDBJ databases">
        <title>Draft genome sequences of novel Actinobacteria.</title>
        <authorList>
            <person name="Sahin N."/>
            <person name="Ay H."/>
            <person name="Saygin H."/>
        </authorList>
    </citation>
    <scope>NUCLEOTIDE SEQUENCE [LARGE SCALE GENOMIC DNA]</scope>
    <source>
        <strain evidence="6 7">16K309</strain>
    </source>
</reference>
<evidence type="ECO:0000256" key="1">
    <source>
        <dbReference type="ARBA" id="ARBA00008779"/>
    </source>
</evidence>
<dbReference type="Pfam" id="PF00884">
    <property type="entry name" value="Sulfatase"/>
    <property type="match status" value="1"/>
</dbReference>
<dbReference type="InterPro" id="IPR050738">
    <property type="entry name" value="Sulfatase"/>
</dbReference>
<keyword evidence="3" id="KW-0378">Hydrolase</keyword>
<dbReference type="OrthoDB" id="9777306at2"/>
<dbReference type="EMBL" id="SMKS01000005">
    <property type="protein sequence ID" value="TDD08891.1"/>
    <property type="molecule type" value="Genomic_DNA"/>
</dbReference>
<dbReference type="AlphaFoldDB" id="A0A4R4VU91"/>
<dbReference type="PROSITE" id="PS00523">
    <property type="entry name" value="SULFATASE_1"/>
    <property type="match status" value="1"/>
</dbReference>
<evidence type="ECO:0000313" key="7">
    <source>
        <dbReference type="Proteomes" id="UP000295674"/>
    </source>
</evidence>
<dbReference type="GO" id="GO:0004065">
    <property type="term" value="F:arylsulfatase activity"/>
    <property type="evidence" value="ECO:0007669"/>
    <property type="project" value="TreeGrafter"/>
</dbReference>
<protein>
    <recommendedName>
        <fullName evidence="5">Sulfatase N-terminal domain-containing protein</fullName>
    </recommendedName>
</protein>
<evidence type="ECO:0000256" key="3">
    <source>
        <dbReference type="ARBA" id="ARBA00022801"/>
    </source>
</evidence>
<keyword evidence="4" id="KW-0106">Calcium</keyword>
<organism evidence="6 7">
    <name type="scientific">Saccharopolyspora terrae</name>
    <dbReference type="NCBI Taxonomy" id="2530384"/>
    <lineage>
        <taxon>Bacteria</taxon>
        <taxon>Bacillati</taxon>
        <taxon>Actinomycetota</taxon>
        <taxon>Actinomycetes</taxon>
        <taxon>Pseudonocardiales</taxon>
        <taxon>Pseudonocardiaceae</taxon>
        <taxon>Saccharopolyspora</taxon>
    </lineage>
</organism>
<dbReference type="InterPro" id="IPR017850">
    <property type="entry name" value="Alkaline_phosphatase_core_sf"/>
</dbReference>
<comment type="caution">
    <text evidence="6">The sequence shown here is derived from an EMBL/GenBank/DDBJ whole genome shotgun (WGS) entry which is preliminary data.</text>
</comment>
<feature type="domain" description="Sulfatase N-terminal" evidence="5">
    <location>
        <begin position="66"/>
        <end position="376"/>
    </location>
</feature>
<comment type="similarity">
    <text evidence="1">Belongs to the sulfatase family.</text>
</comment>
<evidence type="ECO:0000256" key="4">
    <source>
        <dbReference type="ARBA" id="ARBA00022837"/>
    </source>
</evidence>
<dbReference type="InterPro" id="IPR000917">
    <property type="entry name" value="Sulfatase_N"/>
</dbReference>
<dbReference type="Gene3D" id="3.40.720.10">
    <property type="entry name" value="Alkaline Phosphatase, subunit A"/>
    <property type="match status" value="1"/>
</dbReference>
<dbReference type="InterPro" id="IPR024607">
    <property type="entry name" value="Sulfatase_CS"/>
</dbReference>
<dbReference type="GO" id="GO:0046872">
    <property type="term" value="F:metal ion binding"/>
    <property type="evidence" value="ECO:0007669"/>
    <property type="project" value="UniProtKB-KW"/>
</dbReference>
<gene>
    <name evidence="6" type="ORF">E1181_05275</name>
</gene>
<proteinExistence type="inferred from homology"/>
<keyword evidence="2" id="KW-0479">Metal-binding</keyword>
<evidence type="ECO:0000256" key="2">
    <source>
        <dbReference type="ARBA" id="ARBA00022723"/>
    </source>
</evidence>
<evidence type="ECO:0000313" key="6">
    <source>
        <dbReference type="EMBL" id="TDD08891.1"/>
    </source>
</evidence>
<dbReference type="SUPFAM" id="SSF53649">
    <property type="entry name" value="Alkaline phosphatase-like"/>
    <property type="match status" value="1"/>
</dbReference>
<keyword evidence="7" id="KW-1185">Reference proteome</keyword>